<comment type="subcellular location">
    <subcellularLocation>
        <location evidence="1">Cytoplasm</location>
    </subcellularLocation>
</comment>
<feature type="domain" description="MIF4G" evidence="9">
    <location>
        <begin position="937"/>
        <end position="1176"/>
    </location>
</feature>
<feature type="compositionally biased region" description="Polar residues" evidence="8">
    <location>
        <begin position="88"/>
        <end position="98"/>
    </location>
</feature>
<dbReference type="EMBL" id="HF935585">
    <property type="protein sequence ID" value="CCX31323.1"/>
    <property type="molecule type" value="Genomic_DNA"/>
</dbReference>
<feature type="compositionally biased region" description="Polar residues" evidence="8">
    <location>
        <begin position="1252"/>
        <end position="1267"/>
    </location>
</feature>
<evidence type="ECO:0000313" key="10">
    <source>
        <dbReference type="EMBL" id="CCX31323.1"/>
    </source>
</evidence>
<proteinExistence type="inferred from homology"/>
<dbReference type="OrthoDB" id="514777at2759"/>
<accession>U4LHD5</accession>
<feature type="compositionally biased region" description="Gly residues" evidence="8">
    <location>
        <begin position="254"/>
        <end position="264"/>
    </location>
</feature>
<dbReference type="STRING" id="1076935.U4LHD5"/>
<feature type="compositionally biased region" description="Basic and acidic residues" evidence="8">
    <location>
        <begin position="553"/>
        <end position="611"/>
    </location>
</feature>
<dbReference type="Gene3D" id="1.25.40.180">
    <property type="match status" value="1"/>
</dbReference>
<feature type="compositionally biased region" description="Low complexity" evidence="8">
    <location>
        <begin position="515"/>
        <end position="532"/>
    </location>
</feature>
<feature type="compositionally biased region" description="Low complexity" evidence="8">
    <location>
        <begin position="836"/>
        <end position="851"/>
    </location>
</feature>
<feature type="compositionally biased region" description="Low complexity" evidence="8">
    <location>
        <begin position="765"/>
        <end position="797"/>
    </location>
</feature>
<feature type="compositionally biased region" description="Low complexity" evidence="8">
    <location>
        <begin position="302"/>
        <end position="313"/>
    </location>
</feature>
<feature type="compositionally biased region" description="Gly residues" evidence="8">
    <location>
        <begin position="1273"/>
        <end position="1282"/>
    </location>
</feature>
<dbReference type="InterPro" id="IPR036211">
    <property type="entry name" value="eIF4G_eIF4E-bd_sf"/>
</dbReference>
<feature type="region of interest" description="Disordered" evidence="8">
    <location>
        <begin position="1199"/>
        <end position="1345"/>
    </location>
</feature>
<protein>
    <submittedName>
        <fullName evidence="10">Similar to Eukaryotic translation initiation factor 4 gamma acc. no. Q10475</fullName>
    </submittedName>
</protein>
<feature type="region of interest" description="Disordered" evidence="8">
    <location>
        <begin position="1"/>
        <end position="41"/>
    </location>
</feature>
<dbReference type="SUPFAM" id="SSF101489">
    <property type="entry name" value="Eukaryotic initiation factor 4f subunit eIF4g, eIF4e-binding domain"/>
    <property type="match status" value="1"/>
</dbReference>
<dbReference type="FunFam" id="1.20.970.30:FF:000001">
    <property type="entry name" value="Eukaryotic translation initiation factor subunit eIF-4F, putative"/>
    <property type="match status" value="1"/>
</dbReference>
<keyword evidence="6" id="KW-0694">RNA-binding</keyword>
<feature type="compositionally biased region" description="Low complexity" evidence="8">
    <location>
        <begin position="612"/>
        <end position="621"/>
    </location>
</feature>
<feature type="compositionally biased region" description="Low complexity" evidence="8">
    <location>
        <begin position="64"/>
        <end position="86"/>
    </location>
</feature>
<feature type="region of interest" description="Disordered" evidence="8">
    <location>
        <begin position="515"/>
        <end position="684"/>
    </location>
</feature>
<feature type="region of interest" description="Disordered" evidence="8">
    <location>
        <begin position="750"/>
        <end position="802"/>
    </location>
</feature>
<evidence type="ECO:0000259" key="9">
    <source>
        <dbReference type="SMART" id="SM00543"/>
    </source>
</evidence>
<dbReference type="GO" id="GO:0016281">
    <property type="term" value="C:eukaryotic translation initiation factor 4F complex"/>
    <property type="evidence" value="ECO:0007669"/>
    <property type="project" value="TreeGrafter"/>
</dbReference>
<dbReference type="Proteomes" id="UP000018144">
    <property type="component" value="Unassembled WGS sequence"/>
</dbReference>
<feature type="compositionally biased region" description="Low complexity" evidence="8">
    <location>
        <begin position="154"/>
        <end position="190"/>
    </location>
</feature>
<reference evidence="10 11" key="1">
    <citation type="journal article" date="2013" name="PLoS Genet.">
        <title>The genome and development-dependent transcriptomes of Pyronema confluens: a window into fungal evolution.</title>
        <authorList>
            <person name="Traeger S."/>
            <person name="Altegoer F."/>
            <person name="Freitag M."/>
            <person name="Gabaldon T."/>
            <person name="Kempken F."/>
            <person name="Kumar A."/>
            <person name="Marcet-Houben M."/>
            <person name="Poggeler S."/>
            <person name="Stajich J.E."/>
            <person name="Nowrousian M."/>
        </authorList>
    </citation>
    <scope>NUCLEOTIDE SEQUENCE [LARGE SCALE GENOMIC DNA]</scope>
    <source>
        <strain evidence="11">CBS 100304</strain>
        <tissue evidence="10">Vegetative mycelium</tissue>
    </source>
</reference>
<feature type="region of interest" description="Disordered" evidence="8">
    <location>
        <begin position="425"/>
        <end position="471"/>
    </location>
</feature>
<evidence type="ECO:0000313" key="11">
    <source>
        <dbReference type="Proteomes" id="UP000018144"/>
    </source>
</evidence>
<keyword evidence="11" id="KW-1185">Reference proteome</keyword>
<dbReference type="InterPro" id="IPR016024">
    <property type="entry name" value="ARM-type_fold"/>
</dbReference>
<comment type="similarity">
    <text evidence="2">Belongs to the eukaryotic initiation factor 4G family.</text>
</comment>
<dbReference type="Pfam" id="PF02854">
    <property type="entry name" value="MIF4G"/>
    <property type="match status" value="1"/>
</dbReference>
<dbReference type="GO" id="GO:0003729">
    <property type="term" value="F:mRNA binding"/>
    <property type="evidence" value="ECO:0007669"/>
    <property type="project" value="TreeGrafter"/>
</dbReference>
<dbReference type="GO" id="GO:0010494">
    <property type="term" value="C:cytoplasmic stress granule"/>
    <property type="evidence" value="ECO:0007669"/>
    <property type="project" value="UniProtKB-ARBA"/>
</dbReference>
<evidence type="ECO:0000256" key="5">
    <source>
        <dbReference type="ARBA" id="ARBA00022553"/>
    </source>
</evidence>
<dbReference type="eggNOG" id="KOG0401">
    <property type="taxonomic scope" value="Eukaryota"/>
</dbReference>
<organism evidence="10 11">
    <name type="scientific">Pyronema omphalodes (strain CBS 100304)</name>
    <name type="common">Pyronema confluens</name>
    <dbReference type="NCBI Taxonomy" id="1076935"/>
    <lineage>
        <taxon>Eukaryota</taxon>
        <taxon>Fungi</taxon>
        <taxon>Dikarya</taxon>
        <taxon>Ascomycota</taxon>
        <taxon>Pezizomycotina</taxon>
        <taxon>Pezizomycetes</taxon>
        <taxon>Pezizales</taxon>
        <taxon>Pyronemataceae</taxon>
        <taxon>Pyronema</taxon>
    </lineage>
</organism>
<dbReference type="SUPFAM" id="SSF48371">
    <property type="entry name" value="ARM repeat"/>
    <property type="match status" value="1"/>
</dbReference>
<evidence type="ECO:0000256" key="7">
    <source>
        <dbReference type="ARBA" id="ARBA00022917"/>
    </source>
</evidence>
<feature type="compositionally biased region" description="Low complexity" evidence="8">
    <location>
        <begin position="1"/>
        <end position="25"/>
    </location>
</feature>
<evidence type="ECO:0000256" key="6">
    <source>
        <dbReference type="ARBA" id="ARBA00022884"/>
    </source>
</evidence>
<feature type="compositionally biased region" description="Basic and acidic residues" evidence="8">
    <location>
        <begin position="622"/>
        <end position="675"/>
    </location>
</feature>
<feature type="compositionally biased region" description="Gly residues" evidence="8">
    <location>
        <begin position="818"/>
        <end position="828"/>
    </location>
</feature>
<dbReference type="PANTHER" id="PTHR23253">
    <property type="entry name" value="EUKARYOTIC TRANSLATION INITIATION FACTOR 4 GAMMA"/>
    <property type="match status" value="1"/>
</dbReference>
<evidence type="ECO:0000256" key="4">
    <source>
        <dbReference type="ARBA" id="ARBA00022540"/>
    </source>
</evidence>
<feature type="compositionally biased region" description="Polar residues" evidence="8">
    <location>
        <begin position="54"/>
        <end position="63"/>
    </location>
</feature>
<dbReference type="PANTHER" id="PTHR23253:SF9">
    <property type="entry name" value="EUKARYOTIC TRANSLATION INITIATION FACTOR 4 GAMMA 2"/>
    <property type="match status" value="1"/>
</dbReference>
<dbReference type="InterPro" id="IPR003890">
    <property type="entry name" value="MIF4G-like_typ-3"/>
</dbReference>
<keyword evidence="4 10" id="KW-0396">Initiation factor</keyword>
<dbReference type="OMA" id="PRGGPNM"/>
<dbReference type="SMART" id="SM00543">
    <property type="entry name" value="MIF4G"/>
    <property type="match status" value="1"/>
</dbReference>
<feature type="compositionally biased region" description="Polar residues" evidence="8">
    <location>
        <begin position="111"/>
        <end position="145"/>
    </location>
</feature>
<dbReference type="Gene3D" id="1.20.970.30">
    <property type="entry name" value="eIF4G, eIF4E-binding domain"/>
    <property type="match status" value="1"/>
</dbReference>
<dbReference type="GO" id="GO:0003743">
    <property type="term" value="F:translation initiation factor activity"/>
    <property type="evidence" value="ECO:0007669"/>
    <property type="project" value="UniProtKB-KW"/>
</dbReference>
<name>U4LHD5_PYROM</name>
<evidence type="ECO:0000256" key="2">
    <source>
        <dbReference type="ARBA" id="ARBA00005775"/>
    </source>
</evidence>
<keyword evidence="5" id="KW-0597">Phosphoprotein</keyword>
<evidence type="ECO:0000256" key="1">
    <source>
        <dbReference type="ARBA" id="ARBA00004496"/>
    </source>
</evidence>
<dbReference type="FunFam" id="1.25.40.180:FF:000020">
    <property type="entry name" value="Eukaryotic translation initiation factor subunit"/>
    <property type="match status" value="1"/>
</dbReference>
<feature type="compositionally biased region" description="Polar residues" evidence="8">
    <location>
        <begin position="425"/>
        <end position="434"/>
    </location>
</feature>
<keyword evidence="3" id="KW-0963">Cytoplasm</keyword>
<evidence type="ECO:0000256" key="3">
    <source>
        <dbReference type="ARBA" id="ARBA00022490"/>
    </source>
</evidence>
<feature type="compositionally biased region" description="Low complexity" evidence="8">
    <location>
        <begin position="265"/>
        <end position="278"/>
    </location>
</feature>
<feature type="compositionally biased region" description="Low complexity" evidence="8">
    <location>
        <begin position="1202"/>
        <end position="1212"/>
    </location>
</feature>
<feature type="compositionally biased region" description="Polar residues" evidence="8">
    <location>
        <begin position="27"/>
        <end position="36"/>
    </location>
</feature>
<feature type="compositionally biased region" description="Polar residues" evidence="8">
    <location>
        <begin position="1332"/>
        <end position="1345"/>
    </location>
</feature>
<feature type="compositionally biased region" description="Polar residues" evidence="8">
    <location>
        <begin position="852"/>
        <end position="865"/>
    </location>
</feature>
<sequence length="1345" mass="141688">MTSIAAASSPQANTSNANNSSPAHARTPSSSGQSTSAVVPANAPAPRAFSYANAVTANKQTPTGPGAASSSKSAAAAPSVSGAVSGQHARSASTTSVPVNGKIQPAVPINTAPNGVSTTSYTSGGQQNRKSSVATANMPNGSSRGAPNIKFGDASNPQQSGSASAAGSNLTAPMANPRASSPAPAAAAQPVVSGGQIPPTGARGIQFGDATPQQRPVSMPPQAHVPQGPGMGRGHNRHESAQSHNEQGPNPNHGGRGGRMGMNRGGYNQQYQGQAYNYGGRGNFQAANQQRGGPPSMVNAGQPYPNQQYPSSPRAIPRSPGIAHVQPHQSPSMAPVIPANATPQLFPPHHAAPPYPTGSPALQYQTLYPADPSAGYYQPYAHPMAYPTPYPTQATSPRPGFAQTNHMVVMPGAAQPFYPIAQGQAMSRSNSTNPGEAMHRPQSSMSQHPQPPMTPQPQHIMPQPAGTPSSAASFQVAPKKKTSSAIAIKDPNSGKTVVPVPAAAPVIVSSFEAPATATTRTETTHIRTGSTSADPQAENKRAMMRQQVLAKKQASEEAEKAEKARLEEEAAKKVQDDAKRQQEEAEAEAKAKADAEEAKKREEEEKAKAEQEAAAATAAAKAAEEQALKDAEAKAQRDADEKEKAAKEAEEKAKAEAEAESSKPTEETAEPKETDEPALPSAALTALRSARPIETLKGLEYPEGIQSPNPALNPTAAPAKFRYDKDFLMQFQTVFTDKPSTDWDERMSKTIGDIESARPGVGSRTPSGMASRSTSSRGSSSMQPSMGAMGSFGSGSFNKPLGTSMERFQASSKPAMGMMGGMGLGGQRPGPLARTGSSASLAGAGSNNPASPRTNNRSARGNSKRGTAGAGGASMERSESRQQPSQPTIPLADVKPLPVSANRWQPRSVKAAADPAAAATAAPGSADVELMQPDMVQRKVKAALNKMTPEKFDKISDQILEITAQSKHESDGRTLRQVIQLTFDKACDEAHWASMYAKFCKKMLETMDSDIKDENIKDKAGQVVTGGNLFRKYLLNRCQEEFERGWKVNLPPTPEGVSEEVMMLSDEYYIAAAAKRKGLGLVQFIGELFKLNMLTERIMNECVRKLLDFEGLPEDETVESLSKLLRTIGVQLDSSERSKPLMDQYFGRIQAMVDNKELNSRMRFMLMDVIDLRKTGWDSKETDKGPKTIQEIHEEAIRAQAEKAAASQASRSNRPQGGRENSYRGHGQYGGPPPATRDNLSAHDLAKLGTRARNSGSSMSTNFGPSTSLGPRGSAGGSGSRRGLGPRDDSGLSSRAATPPVPQSTATMNPFHALANADSGDGHDAVSPPPQTEASNAQPATEESS</sequence>
<keyword evidence="7" id="KW-0648">Protein biosynthesis</keyword>
<dbReference type="Pfam" id="PF12152">
    <property type="entry name" value="eIF_4G1"/>
    <property type="match status" value="1"/>
</dbReference>
<feature type="region of interest" description="Disordered" evidence="8">
    <location>
        <begin position="814"/>
        <end position="897"/>
    </location>
</feature>
<evidence type="ECO:0000256" key="8">
    <source>
        <dbReference type="SAM" id="MobiDB-lite"/>
    </source>
</evidence>
<gene>
    <name evidence="10" type="ORF">PCON_10606</name>
</gene>
<dbReference type="InterPro" id="IPR022745">
    <property type="entry name" value="eIF4G1_eIF4E-bd"/>
</dbReference>
<feature type="region of interest" description="Disordered" evidence="8">
    <location>
        <begin position="54"/>
        <end position="315"/>
    </location>
</feature>